<protein>
    <recommendedName>
        <fullName evidence="1">Serine/threonine-protein phosphatase</fullName>
        <ecNumber evidence="1">3.1.3.16</ecNumber>
    </recommendedName>
</protein>
<dbReference type="GO" id="GO:0097720">
    <property type="term" value="P:calcineurin-mediated signaling"/>
    <property type="evidence" value="ECO:0007669"/>
    <property type="project" value="InterPro"/>
</dbReference>
<comment type="catalytic activity">
    <reaction evidence="1">
        <text>O-phospho-L-threonyl-[protein] + H2O = L-threonyl-[protein] + phosphate</text>
        <dbReference type="Rhea" id="RHEA:47004"/>
        <dbReference type="Rhea" id="RHEA-COMP:11060"/>
        <dbReference type="Rhea" id="RHEA-COMP:11605"/>
        <dbReference type="ChEBI" id="CHEBI:15377"/>
        <dbReference type="ChEBI" id="CHEBI:30013"/>
        <dbReference type="ChEBI" id="CHEBI:43474"/>
        <dbReference type="ChEBI" id="CHEBI:61977"/>
        <dbReference type="EC" id="3.1.3.16"/>
    </reaction>
</comment>
<sequence>MDNPPPPDRQINSIPYPRTSLLTEERLFDPSTGLPSISRLTKHLQDEGRLDERCALRLVELARNIFEREPNILVVQRPVTIVADIHGQFYDLLTILAAGGDPAKTRYLFLGDYVDRGQFECECIFLLFALKIKYPNNINLLRGNHETRQMTKAFQFKLECEKKYCSKALYNACMNAFDALPICAHVDSRFLCMHAGISPDIQTLADIANLDRFKETPHSGPLCDLLWSDPSEDFDTVSDAQPNFKANNVRGCSLPICAHVDSRFLCMHAGISPDIQTLADIANLDRFKETPHSGPLCDLLWSDPSEDFDTVSDAQPNFKANNVRGCSYFFSYYACRDFLLRNNLLSIIRGHEVQKDGVRWFRKSSRTNFPVVISLFSAPNYCDTYNNVAAILKISPDQKLSVIHIQPHGHPFVLPNYENGFQLGERCVVYFATQLLLSFLNMYSPDELAADDGRMDKTGMELLNKKKLIESMEQAYGQVKKTNNIALNLRGLTPSYKAYKELLARPDVKALVHEAEKGRIKDYDQALQLDQIFERRPST</sequence>
<comment type="similarity">
    <text evidence="1">Belongs to the PPP phosphatase family.</text>
</comment>
<evidence type="ECO:0000313" key="4">
    <source>
        <dbReference type="Proteomes" id="UP000663845"/>
    </source>
</evidence>
<evidence type="ECO:0000313" key="3">
    <source>
        <dbReference type="EMBL" id="CAF0745756.1"/>
    </source>
</evidence>
<dbReference type="EMBL" id="CAJNOG010000011">
    <property type="protein sequence ID" value="CAF0745756.1"/>
    <property type="molecule type" value="Genomic_DNA"/>
</dbReference>
<dbReference type="InterPro" id="IPR006186">
    <property type="entry name" value="Ser/Thr-sp_prot-phosphatase"/>
</dbReference>
<evidence type="ECO:0000259" key="2">
    <source>
        <dbReference type="PROSITE" id="PS00125"/>
    </source>
</evidence>
<dbReference type="PROSITE" id="PS00125">
    <property type="entry name" value="SER_THR_PHOSPHATASE"/>
    <property type="match status" value="1"/>
</dbReference>
<name>A0A813NVP6_9BILA</name>
<dbReference type="PANTHER" id="PTHR45673">
    <property type="entry name" value="SERINE/THREONINE-PROTEIN PHOSPHATASE 2B CATALYTIC SUBUNIT 1-RELATED"/>
    <property type="match status" value="1"/>
</dbReference>
<dbReference type="Proteomes" id="UP000663845">
    <property type="component" value="Unassembled WGS sequence"/>
</dbReference>
<dbReference type="EC" id="3.1.3.16" evidence="1"/>
<evidence type="ECO:0000256" key="1">
    <source>
        <dbReference type="RuleBase" id="RU004273"/>
    </source>
</evidence>
<dbReference type="InterPro" id="IPR004843">
    <property type="entry name" value="Calcineurin-like_PHP"/>
</dbReference>
<feature type="domain" description="Serine/threonine specific protein phosphatases" evidence="2">
    <location>
        <begin position="141"/>
        <end position="146"/>
    </location>
</feature>
<dbReference type="SUPFAM" id="SSF56300">
    <property type="entry name" value="Metallo-dependent phosphatases"/>
    <property type="match status" value="2"/>
</dbReference>
<dbReference type="GO" id="GO:0033192">
    <property type="term" value="F:calmodulin-dependent protein phosphatase activity"/>
    <property type="evidence" value="ECO:0007669"/>
    <property type="project" value="InterPro"/>
</dbReference>
<dbReference type="SMART" id="SM00156">
    <property type="entry name" value="PP2Ac"/>
    <property type="match status" value="1"/>
</dbReference>
<dbReference type="PRINTS" id="PR00114">
    <property type="entry name" value="STPHPHTASE"/>
</dbReference>
<dbReference type="AlphaFoldDB" id="A0A813NVP6"/>
<dbReference type="InterPro" id="IPR043360">
    <property type="entry name" value="PP2B"/>
</dbReference>
<gene>
    <name evidence="3" type="ORF">JYZ213_LOCUS2165</name>
</gene>
<dbReference type="Pfam" id="PF00149">
    <property type="entry name" value="Metallophos"/>
    <property type="match status" value="2"/>
</dbReference>
<comment type="caution">
    <text evidence="3">The sequence shown here is derived from an EMBL/GenBank/DDBJ whole genome shotgun (WGS) entry which is preliminary data.</text>
</comment>
<proteinExistence type="inferred from homology"/>
<reference evidence="3" key="1">
    <citation type="submission" date="2021-02" db="EMBL/GenBank/DDBJ databases">
        <authorList>
            <person name="Nowell W R."/>
        </authorList>
    </citation>
    <scope>NUCLEOTIDE SEQUENCE</scope>
</reference>
<dbReference type="Gene3D" id="3.60.21.10">
    <property type="match status" value="2"/>
</dbReference>
<organism evidence="3 4">
    <name type="scientific">Adineta steineri</name>
    <dbReference type="NCBI Taxonomy" id="433720"/>
    <lineage>
        <taxon>Eukaryota</taxon>
        <taxon>Metazoa</taxon>
        <taxon>Spiralia</taxon>
        <taxon>Gnathifera</taxon>
        <taxon>Rotifera</taxon>
        <taxon>Eurotatoria</taxon>
        <taxon>Bdelloidea</taxon>
        <taxon>Adinetida</taxon>
        <taxon>Adinetidae</taxon>
        <taxon>Adineta</taxon>
    </lineage>
</organism>
<accession>A0A813NVP6</accession>
<keyword evidence="1" id="KW-0378">Hydrolase</keyword>
<dbReference type="InterPro" id="IPR029052">
    <property type="entry name" value="Metallo-depent_PP-like"/>
</dbReference>